<proteinExistence type="predicted"/>
<dbReference type="EMBL" id="AWGJ01000003">
    <property type="protein sequence ID" value="ODN81632.1"/>
    <property type="molecule type" value="Genomic_DNA"/>
</dbReference>
<evidence type="ECO:0000313" key="2">
    <source>
        <dbReference type="Proteomes" id="UP000094065"/>
    </source>
</evidence>
<comment type="caution">
    <text evidence="1">The sequence shown here is derived from an EMBL/GenBank/DDBJ whole genome shotgun (WGS) entry which is preliminary data.</text>
</comment>
<dbReference type="Proteomes" id="UP000094065">
    <property type="component" value="Unassembled WGS sequence"/>
</dbReference>
<protein>
    <submittedName>
        <fullName evidence="1">Uncharacterized protein</fullName>
    </submittedName>
</protein>
<dbReference type="AlphaFoldDB" id="A0A1E3HZ54"/>
<organism evidence="1 2">
    <name type="scientific">Cryptococcus amylolentus CBS 6039</name>
    <dbReference type="NCBI Taxonomy" id="1295533"/>
    <lineage>
        <taxon>Eukaryota</taxon>
        <taxon>Fungi</taxon>
        <taxon>Dikarya</taxon>
        <taxon>Basidiomycota</taxon>
        <taxon>Agaricomycotina</taxon>
        <taxon>Tremellomycetes</taxon>
        <taxon>Tremellales</taxon>
        <taxon>Cryptococcaceae</taxon>
        <taxon>Cryptococcus</taxon>
    </lineage>
</organism>
<sequence length="111" mass="12189">MARRLRGLCTKAGAHGIRLSIRNIPPIRRAQADSRGNCKVGSSIRHAAHAYVRMEAWYHSTSVAACLCTTPWRRYAIATGTHHTTRIAEGMQLLAGRGQGRPAWAPCPSRT</sequence>
<keyword evidence="2" id="KW-1185">Reference proteome</keyword>
<dbReference type="GeneID" id="30153345"/>
<name>A0A1E3HZ54_9TREE</name>
<dbReference type="RefSeq" id="XP_018995951.1">
    <property type="nucleotide sequence ID" value="XM_019135548.1"/>
</dbReference>
<evidence type="ECO:0000313" key="1">
    <source>
        <dbReference type="EMBL" id="ODN81632.1"/>
    </source>
</evidence>
<reference evidence="1 2" key="1">
    <citation type="submission" date="2016-06" db="EMBL/GenBank/DDBJ databases">
        <title>Evolution of pathogenesis and genome organization in the Tremellales.</title>
        <authorList>
            <person name="Cuomo C."/>
            <person name="Litvintseva A."/>
            <person name="Heitman J."/>
            <person name="Chen Y."/>
            <person name="Sun S."/>
            <person name="Springer D."/>
            <person name="Dromer F."/>
            <person name="Young S."/>
            <person name="Zeng Q."/>
            <person name="Chapman S."/>
            <person name="Gujja S."/>
            <person name="Saif S."/>
            <person name="Birren B."/>
        </authorList>
    </citation>
    <scope>NUCLEOTIDE SEQUENCE [LARGE SCALE GENOMIC DNA]</scope>
    <source>
        <strain evidence="1 2">CBS 6039</strain>
    </source>
</reference>
<gene>
    <name evidence="1" type="ORF">L202_02036</name>
</gene>
<accession>A0A1E3HZ54</accession>